<name>A0ABW1ZS07_9DEIO</name>
<dbReference type="RefSeq" id="WP_380058425.1">
    <property type="nucleotide sequence ID" value="NZ_JBHSWB010000002.1"/>
</dbReference>
<feature type="coiled-coil region" evidence="1">
    <location>
        <begin position="39"/>
        <end position="91"/>
    </location>
</feature>
<dbReference type="Proteomes" id="UP001596317">
    <property type="component" value="Unassembled WGS sequence"/>
</dbReference>
<accession>A0ABW1ZS07</accession>
<organism evidence="2 3">
    <name type="scientific">Deinococcus multiflagellatus</name>
    <dbReference type="NCBI Taxonomy" id="1656887"/>
    <lineage>
        <taxon>Bacteria</taxon>
        <taxon>Thermotogati</taxon>
        <taxon>Deinococcota</taxon>
        <taxon>Deinococci</taxon>
        <taxon>Deinococcales</taxon>
        <taxon>Deinococcaceae</taxon>
        <taxon>Deinococcus</taxon>
    </lineage>
</organism>
<dbReference type="EMBL" id="JBHSWB010000002">
    <property type="protein sequence ID" value="MFC6662455.1"/>
    <property type="molecule type" value="Genomic_DNA"/>
</dbReference>
<proteinExistence type="predicted"/>
<gene>
    <name evidence="2" type="ORF">ACFP90_20590</name>
</gene>
<evidence type="ECO:0008006" key="4">
    <source>
        <dbReference type="Google" id="ProtNLM"/>
    </source>
</evidence>
<protein>
    <recommendedName>
        <fullName evidence="4">Transposase</fullName>
    </recommendedName>
</protein>
<keyword evidence="3" id="KW-1185">Reference proteome</keyword>
<evidence type="ECO:0000313" key="2">
    <source>
        <dbReference type="EMBL" id="MFC6662455.1"/>
    </source>
</evidence>
<reference evidence="3" key="1">
    <citation type="journal article" date="2019" name="Int. J. Syst. Evol. Microbiol.">
        <title>The Global Catalogue of Microorganisms (GCM) 10K type strain sequencing project: providing services to taxonomists for standard genome sequencing and annotation.</title>
        <authorList>
            <consortium name="The Broad Institute Genomics Platform"/>
            <consortium name="The Broad Institute Genome Sequencing Center for Infectious Disease"/>
            <person name="Wu L."/>
            <person name="Ma J."/>
        </authorList>
    </citation>
    <scope>NUCLEOTIDE SEQUENCE [LARGE SCALE GENOMIC DNA]</scope>
    <source>
        <strain evidence="3">CCUG 63830</strain>
    </source>
</reference>
<sequence>MALLLSENPDATRAAIQAKKEELAERTGQAAFRRKCQVLAQVTSARRALKAQIQQANRRKNGWTAFDHLRIASARRNFQRLETSLATYSAEEFPLGRLATYLGDLDWMYGLPFHQGLHFTLGEQSYTVTGFTPNAVQCKNAAGMQTTFTPREVLRGGVISRLRPRRAGLKRPGRSQPVWCRLLCILRRVCRSRFSMAGQRIQCPCPATSSRRAFTADWWKV</sequence>
<evidence type="ECO:0000313" key="3">
    <source>
        <dbReference type="Proteomes" id="UP001596317"/>
    </source>
</evidence>
<comment type="caution">
    <text evidence="2">The sequence shown here is derived from an EMBL/GenBank/DDBJ whole genome shotgun (WGS) entry which is preliminary data.</text>
</comment>
<keyword evidence="1" id="KW-0175">Coiled coil</keyword>
<evidence type="ECO:0000256" key="1">
    <source>
        <dbReference type="SAM" id="Coils"/>
    </source>
</evidence>